<comment type="caution">
    <text evidence="3">The sequence shown here is derived from an EMBL/GenBank/DDBJ whole genome shotgun (WGS) entry which is preliminary data.</text>
</comment>
<gene>
    <name evidence="3" type="ORF">GCM10010911_03950</name>
</gene>
<dbReference type="InterPro" id="IPR036116">
    <property type="entry name" value="FN3_sf"/>
</dbReference>
<dbReference type="Gene3D" id="2.60.120.560">
    <property type="entry name" value="Exo-inulinase, domain 1"/>
    <property type="match status" value="1"/>
</dbReference>
<sequence>MVIDYYGKGKDGYGYLKVHKPMNSTYNIEGIDYDADNSLGYPVQGRTYVLESLTTWSAQTYVLNFEIEVTYTSSDITTLTDLIADEIIPSGTIEVNKTTTFRAQFHNVGPAINTPYNLKVMDELGNTVYLTSRSTTPQNSGILEISFTYTFTNSNTKTFRFIVDSANAITETRKDNNEVSRSFKPGDTPPPDPGDKNFTGDFDVLPGTISYRDSFTLHPKDFQLQGCTYISHSFKIQRGLTWIGPDVVGQAKDSTYTYNTYPSIIGVGTHQVSMKITTSCGEKWVGPKTLTVTGPAQNNPPQFQIAFVDPSRPTVPVHEVIEGTTLNLVVIQDPSVPTPMDPDGDSIYFDEFFFSSSESPWIKSLPAKYTVVPWGMYNIKMDTSGIHQVSAQIHDVWGLSTQASTYITVRPENPIPVARCPATVIENHVVPASAFDASASYSPVPGRSINHGRDEWTNKLTSYTNGTDHDITVQVSLHVYDTKGLKSVSPSTCEIIVKPDLPPIAKLDVPPLGIRNEPTVILNKSSSPDGDQIVKAEYKYKYDANNNGFADDAWQPITGRLDKLTINPDKVGKYLFYVKVTEEFGQWGDTSKTAEATLTLDVVNNAPEVSFEVEGKNPQPDLDPSTTIRPEVMMNWPVYITNDTQEVYNKNNLWQPSGGSLISGEGRNFGNQRSYPYIEYNSFTTWYDAFDLSDNGYGNNRLSPWRAAESFNPALSDLVIGKDNIHVLFYETNKIRSNKKTIYFDEYNYQNNKIVSSTIYALDPSKLSEQETYGTGGSLLYRYRNGSPYTYFKTFSLPTNWGGAVEWEFADRYIYVANARTMTVLDARTGNQLATKSFADMGLDVVNDYGNWYISHANGSKLMLRRDNFTKTASSSTQWREISPDLTVKQLRDWSIPSPRASLSGMDMKYTVARTLFTDPAGAIYTYEGYDSQGSNFHHYRDMNVTKYNPDMTLAWRTYLTAASTSGYTGQDLNGGGPSNQRFNGLAINPIKNEITVSDYNQVSVNGETAYSIINTNSGTIKSRTLYNGTQDSPYRYGANGATVYTLDWAGNYVAGQNRSMTADGYQTNTSTGKSNTCGSSPIEVFNPSGTRTSQVNLCNWGTNGGQWISEYVGDGVLAYVQFEANRGYALGLAKGTPTTTPLVKKTFTSGQFVSDLSLNDVEMKFSLRMEDVGYDREMTGFSFRMQDTRNRYALETDGHMFNLMKYVNGSAILLKAGSYPFESNKSYAVKIKTVGDQIDVFLNNIPLLTAADGSYAEGRFGYFSDKSFVTFSAFTYKAVQNKIEWSDSYAIWDEGTATADVIYKNILFMDPEGDPKAGSYRWNIQHTPRFINNQGVSAKNGQTFNSEQLTFDKVGDYIVTLQAKDDPNPSYPYPNMTFDAYRKNSNAFGKKVTVHRRPVSQFTVVPGAGGKLIWTDSSFDPDRYLSPTNYSTEPSTIDYRVTRGVIEKKFYYQTPSGNIVFEKLVTPQERGYYEIGMAVKDEYGAWSDYTVVSLDISTIPTPNTPPVPGFTTSYMNTYRSVPVVIDSTAYDAEDGGRENLPHEYYIRNVTTGDGESLQSTSRTFWTKVFNTLGTFNIRQVVQDSTGVEAQFNRQVNIVNRLPVAQITVPGSTDQNNPTKLKEFRPAFDWSYQDADGDVQTRYQLQIFKYGGLLYRDTDIKPGNIRSWRPADDLPEHVYMYVKVRAYDGYDWGNWSDPKYFYIETNQPPTANFDWTPKPVYEGDTVQIRHTIDDPDLDTLQVSYVVKDPDGGSQTFASVLNSPYPQSGPTFRTVKVGTYKVELTVLDGKAPPVTVHKDIPVLPLAVYGQVRHTDLWDQRRKEYNTKQSGSANSPRGYEVFWAGEKFVLNAQTTETGTATQAVAVKVTMNGFISQLDAADLRRTGWSGSLWDESFEKLADGPLTFAFTSTYNNGTKKTANVTVTIAGNVQQTVGVHRRQ</sequence>
<dbReference type="Pfam" id="PF07705">
    <property type="entry name" value="CARDB"/>
    <property type="match status" value="1"/>
</dbReference>
<dbReference type="SUPFAM" id="SSF49299">
    <property type="entry name" value="PKD domain"/>
    <property type="match status" value="1"/>
</dbReference>
<feature type="domain" description="CARDB" evidence="2">
    <location>
        <begin position="80"/>
        <end position="180"/>
    </location>
</feature>
<dbReference type="SUPFAM" id="SSF49265">
    <property type="entry name" value="Fibronectin type III"/>
    <property type="match status" value="1"/>
</dbReference>
<dbReference type="Proteomes" id="UP000612456">
    <property type="component" value="Unassembled WGS sequence"/>
</dbReference>
<feature type="region of interest" description="Disordered" evidence="1">
    <location>
        <begin position="173"/>
        <end position="198"/>
    </location>
</feature>
<name>A0A917DLE6_9BACL</name>
<dbReference type="InterPro" id="IPR013783">
    <property type="entry name" value="Ig-like_fold"/>
</dbReference>
<dbReference type="InterPro" id="IPR011635">
    <property type="entry name" value="CARDB"/>
</dbReference>
<keyword evidence="4" id="KW-1185">Reference proteome</keyword>
<dbReference type="Gene3D" id="2.60.40.10">
    <property type="entry name" value="Immunoglobulins"/>
    <property type="match status" value="3"/>
</dbReference>
<evidence type="ECO:0000313" key="4">
    <source>
        <dbReference type="Proteomes" id="UP000612456"/>
    </source>
</evidence>
<organism evidence="3 4">
    <name type="scientific">Paenibacillus nasutitermitis</name>
    <dbReference type="NCBI Taxonomy" id="1652958"/>
    <lineage>
        <taxon>Bacteria</taxon>
        <taxon>Bacillati</taxon>
        <taxon>Bacillota</taxon>
        <taxon>Bacilli</taxon>
        <taxon>Bacillales</taxon>
        <taxon>Paenibacillaceae</taxon>
        <taxon>Paenibacillus</taxon>
    </lineage>
</organism>
<evidence type="ECO:0000259" key="2">
    <source>
        <dbReference type="Pfam" id="PF07705"/>
    </source>
</evidence>
<reference evidence="3" key="1">
    <citation type="journal article" date="2014" name="Int. J. Syst. Evol. Microbiol.">
        <title>Complete genome sequence of Corynebacterium casei LMG S-19264T (=DSM 44701T), isolated from a smear-ripened cheese.</title>
        <authorList>
            <consortium name="US DOE Joint Genome Institute (JGI-PGF)"/>
            <person name="Walter F."/>
            <person name="Albersmeier A."/>
            <person name="Kalinowski J."/>
            <person name="Ruckert C."/>
        </authorList>
    </citation>
    <scope>NUCLEOTIDE SEQUENCE</scope>
    <source>
        <strain evidence="3">CGMCC 1.15178</strain>
    </source>
</reference>
<dbReference type="InterPro" id="IPR035986">
    <property type="entry name" value="PKD_dom_sf"/>
</dbReference>
<proteinExistence type="predicted"/>
<evidence type="ECO:0000256" key="1">
    <source>
        <dbReference type="SAM" id="MobiDB-lite"/>
    </source>
</evidence>
<dbReference type="EMBL" id="BMHP01000001">
    <property type="protein sequence ID" value="GGD49647.1"/>
    <property type="molecule type" value="Genomic_DNA"/>
</dbReference>
<reference evidence="3" key="2">
    <citation type="submission" date="2020-09" db="EMBL/GenBank/DDBJ databases">
        <authorList>
            <person name="Sun Q."/>
            <person name="Zhou Y."/>
        </authorList>
    </citation>
    <scope>NUCLEOTIDE SEQUENCE</scope>
    <source>
        <strain evidence="3">CGMCC 1.15178</strain>
    </source>
</reference>
<protein>
    <recommendedName>
        <fullName evidence="2">CARDB domain-containing protein</fullName>
    </recommendedName>
</protein>
<accession>A0A917DLE6</accession>
<evidence type="ECO:0000313" key="3">
    <source>
        <dbReference type="EMBL" id="GGD49647.1"/>
    </source>
</evidence>